<proteinExistence type="predicted"/>
<dbReference type="OrthoDB" id="911575at2759"/>
<protein>
    <submittedName>
        <fullName evidence="1">Uncharacterized protein</fullName>
    </submittedName>
</protein>
<dbReference type="PANTHER" id="PTHR34950">
    <property type="entry name" value="OS04G0457400 PROTEIN"/>
    <property type="match status" value="1"/>
</dbReference>
<accession>A0A7J6VQX2</accession>
<sequence>MSSVGFSFANVYVMRKKQEQKLKIMEEEGREKNNEGATGLKAKIKPGSCSSRKITKIYPKGTSSSNSTE</sequence>
<dbReference type="PANTHER" id="PTHR34950:SF2">
    <property type="entry name" value="OS10G0364900 PROTEIN"/>
    <property type="match status" value="1"/>
</dbReference>
<gene>
    <name evidence="1" type="ORF">FRX31_023427</name>
</gene>
<name>A0A7J6VQX2_THATH</name>
<keyword evidence="2" id="KW-1185">Reference proteome</keyword>
<dbReference type="EMBL" id="JABWDY010028579">
    <property type="protein sequence ID" value="KAF5186988.1"/>
    <property type="molecule type" value="Genomic_DNA"/>
</dbReference>
<reference evidence="1 2" key="1">
    <citation type="submission" date="2020-06" db="EMBL/GenBank/DDBJ databases">
        <title>Transcriptomic and genomic resources for Thalictrum thalictroides and T. hernandezii: Facilitating candidate gene discovery in an emerging model plant lineage.</title>
        <authorList>
            <person name="Arias T."/>
            <person name="Riano-Pachon D.M."/>
            <person name="Di Stilio V.S."/>
        </authorList>
    </citation>
    <scope>NUCLEOTIDE SEQUENCE [LARGE SCALE GENOMIC DNA]</scope>
    <source>
        <strain evidence="2">cv. WT478/WT964</strain>
        <tissue evidence="1">Leaves</tissue>
    </source>
</reference>
<organism evidence="1 2">
    <name type="scientific">Thalictrum thalictroides</name>
    <name type="common">Rue-anemone</name>
    <name type="synonym">Anemone thalictroides</name>
    <dbReference type="NCBI Taxonomy" id="46969"/>
    <lineage>
        <taxon>Eukaryota</taxon>
        <taxon>Viridiplantae</taxon>
        <taxon>Streptophyta</taxon>
        <taxon>Embryophyta</taxon>
        <taxon>Tracheophyta</taxon>
        <taxon>Spermatophyta</taxon>
        <taxon>Magnoliopsida</taxon>
        <taxon>Ranunculales</taxon>
        <taxon>Ranunculaceae</taxon>
        <taxon>Thalictroideae</taxon>
        <taxon>Thalictrum</taxon>
    </lineage>
</organism>
<evidence type="ECO:0000313" key="2">
    <source>
        <dbReference type="Proteomes" id="UP000554482"/>
    </source>
</evidence>
<evidence type="ECO:0000313" key="1">
    <source>
        <dbReference type="EMBL" id="KAF5186988.1"/>
    </source>
</evidence>
<dbReference type="Proteomes" id="UP000554482">
    <property type="component" value="Unassembled WGS sequence"/>
</dbReference>
<dbReference type="AlphaFoldDB" id="A0A7J6VQX2"/>
<comment type="caution">
    <text evidence="1">The sequence shown here is derived from an EMBL/GenBank/DDBJ whole genome shotgun (WGS) entry which is preliminary data.</text>
</comment>